<dbReference type="AlphaFoldDB" id="A0A1M7L7C7"/>
<name>A0A1M7L7C7_9FLAO</name>
<evidence type="ECO:0000256" key="1">
    <source>
        <dbReference type="SAM" id="Coils"/>
    </source>
</evidence>
<dbReference type="InterPro" id="IPR045749">
    <property type="entry name" value="DUF6090"/>
</dbReference>
<protein>
    <submittedName>
        <fullName evidence="3">Uncharacterized protein</fullName>
    </submittedName>
</protein>
<evidence type="ECO:0000313" key="4">
    <source>
        <dbReference type="Proteomes" id="UP000184121"/>
    </source>
</evidence>
<dbReference type="Pfam" id="PF19578">
    <property type="entry name" value="DUF6090"/>
    <property type="match status" value="1"/>
</dbReference>
<gene>
    <name evidence="3" type="ORF">SAMN05444366_3967</name>
</gene>
<keyword evidence="4" id="KW-1185">Reference proteome</keyword>
<evidence type="ECO:0000313" key="3">
    <source>
        <dbReference type="EMBL" id="SHM73672.1"/>
    </source>
</evidence>
<evidence type="ECO:0000256" key="2">
    <source>
        <dbReference type="SAM" id="Phobius"/>
    </source>
</evidence>
<dbReference type="OrthoDB" id="874372at2"/>
<proteinExistence type="predicted"/>
<dbReference type="Proteomes" id="UP000184121">
    <property type="component" value="Unassembled WGS sequence"/>
</dbReference>
<reference evidence="4" key="1">
    <citation type="submission" date="2016-11" db="EMBL/GenBank/DDBJ databases">
        <authorList>
            <person name="Varghese N."/>
            <person name="Submissions S."/>
        </authorList>
    </citation>
    <scope>NUCLEOTIDE SEQUENCE [LARGE SCALE GENOMIC DNA]</scope>
    <source>
        <strain evidence="4">DSM 1811</strain>
    </source>
</reference>
<keyword evidence="2" id="KW-0812">Transmembrane</keyword>
<dbReference type="RefSeq" id="WP_072975157.1">
    <property type="nucleotide sequence ID" value="NZ_FRBY01000006.1"/>
</dbReference>
<dbReference type="STRING" id="29534.SAMN05444366_3967"/>
<feature type="transmembrane region" description="Helical" evidence="2">
    <location>
        <begin position="30"/>
        <end position="50"/>
    </location>
</feature>
<sequence>MQDEIIKHSKKIYSEMNNKKHSFKEKAKEVFAEILIIVFAVSLSIWLHSWSEERHEHKDAQTFLIGLKEDLQNDISNLEETKKKLDKTQQQISFALHLTPKKIDSIKANHQQIQSGTNLINTIVNNGRYEGFKSSGKINTIENQNVRNEILSYYQQTIPQIVHVEASYDKLTSKYVDLLLSGKEDEDINKTVLKQKTKIILSGINDFTKYNQKPYEDAIKQAREIIKEIDKEENK</sequence>
<feature type="coiled-coil region" evidence="1">
    <location>
        <begin position="68"/>
        <end position="98"/>
    </location>
</feature>
<dbReference type="EMBL" id="FRBY01000006">
    <property type="protein sequence ID" value="SHM73672.1"/>
    <property type="molecule type" value="Genomic_DNA"/>
</dbReference>
<keyword evidence="2" id="KW-0472">Membrane</keyword>
<organism evidence="3 4">
    <name type="scientific">Flavobacterium saccharophilum</name>
    <dbReference type="NCBI Taxonomy" id="29534"/>
    <lineage>
        <taxon>Bacteria</taxon>
        <taxon>Pseudomonadati</taxon>
        <taxon>Bacteroidota</taxon>
        <taxon>Flavobacteriia</taxon>
        <taxon>Flavobacteriales</taxon>
        <taxon>Flavobacteriaceae</taxon>
        <taxon>Flavobacterium</taxon>
    </lineage>
</organism>
<accession>A0A1M7L7C7</accession>
<keyword evidence="2" id="KW-1133">Transmembrane helix</keyword>
<keyword evidence="1" id="KW-0175">Coiled coil</keyword>